<comment type="similarity">
    <text evidence="2 11">Belongs to the complex I NDUFA13 subunit family.</text>
</comment>
<name>A0AAD7F7E5_9AGAR</name>
<proteinExistence type="inferred from homology"/>
<accession>A0AAD7F7E5</accession>
<keyword evidence="9 11" id="KW-0496">Mitochondrion</keyword>
<reference evidence="12" key="1">
    <citation type="submission" date="2023-03" db="EMBL/GenBank/DDBJ databases">
        <title>Massive genome expansion in bonnet fungi (Mycena s.s.) driven by repeated elements and novel gene families across ecological guilds.</title>
        <authorList>
            <consortium name="Lawrence Berkeley National Laboratory"/>
            <person name="Harder C.B."/>
            <person name="Miyauchi S."/>
            <person name="Viragh M."/>
            <person name="Kuo A."/>
            <person name="Thoen E."/>
            <person name="Andreopoulos B."/>
            <person name="Lu D."/>
            <person name="Skrede I."/>
            <person name="Drula E."/>
            <person name="Henrissat B."/>
            <person name="Morin E."/>
            <person name="Kohler A."/>
            <person name="Barry K."/>
            <person name="LaButti K."/>
            <person name="Morin E."/>
            <person name="Salamov A."/>
            <person name="Lipzen A."/>
            <person name="Mereny Z."/>
            <person name="Hegedus B."/>
            <person name="Baldrian P."/>
            <person name="Stursova M."/>
            <person name="Weitz H."/>
            <person name="Taylor A."/>
            <person name="Grigoriev I.V."/>
            <person name="Nagy L.G."/>
            <person name="Martin F."/>
            <person name="Kauserud H."/>
        </authorList>
    </citation>
    <scope>NUCLEOTIDE SEQUENCE</scope>
    <source>
        <strain evidence="12">CBHHK002</strain>
    </source>
</reference>
<dbReference type="GO" id="GO:0045271">
    <property type="term" value="C:respiratory chain complex I"/>
    <property type="evidence" value="ECO:0007669"/>
    <property type="project" value="UniProtKB-UniRule"/>
</dbReference>
<dbReference type="EMBL" id="JARIHO010000001">
    <property type="protein sequence ID" value="KAJ7368650.1"/>
    <property type="molecule type" value="Genomic_DNA"/>
</dbReference>
<evidence type="ECO:0000256" key="1">
    <source>
        <dbReference type="ARBA" id="ARBA00004298"/>
    </source>
</evidence>
<protein>
    <recommendedName>
        <fullName evidence="11">NADH dehydrogenase [ubiquinone] 1 alpha subcomplex subunit 13</fullName>
    </recommendedName>
</protein>
<evidence type="ECO:0000256" key="5">
    <source>
        <dbReference type="ARBA" id="ARBA00022692"/>
    </source>
</evidence>
<comment type="subcellular location">
    <subcellularLocation>
        <location evidence="1 11">Mitochondrion inner membrane</location>
        <topology evidence="1 11">Single-pass membrane protein</topology>
        <orientation evidence="1 11">Matrix side</orientation>
    </subcellularLocation>
</comment>
<keyword evidence="3 11" id="KW-0813">Transport</keyword>
<evidence type="ECO:0000256" key="3">
    <source>
        <dbReference type="ARBA" id="ARBA00022448"/>
    </source>
</evidence>
<gene>
    <name evidence="12" type="ORF">DFH08DRAFT_831895</name>
</gene>
<evidence type="ECO:0000313" key="12">
    <source>
        <dbReference type="EMBL" id="KAJ7368650.1"/>
    </source>
</evidence>
<comment type="function">
    <text evidence="11">Complex I functions in the transfer of electrons from NADH to the respiratory chain. Accessory subunit of the mitochondrial membrane respiratory chain NADH dehydrogenase (Complex I), that is believed not to be involved in catalysis.</text>
</comment>
<evidence type="ECO:0000256" key="10">
    <source>
        <dbReference type="ARBA" id="ARBA00023136"/>
    </source>
</evidence>
<evidence type="ECO:0000256" key="4">
    <source>
        <dbReference type="ARBA" id="ARBA00022660"/>
    </source>
</evidence>
<dbReference type="PANTHER" id="PTHR12966:SF0">
    <property type="entry name" value="NADH DEHYDROGENASE [UBIQUINONE] 1 ALPHA SUBCOMPLEX SUBUNIT 13"/>
    <property type="match status" value="1"/>
</dbReference>
<dbReference type="Pfam" id="PF06212">
    <property type="entry name" value="GRIM-19"/>
    <property type="match status" value="1"/>
</dbReference>
<feature type="transmembrane region" description="Helical" evidence="11">
    <location>
        <begin position="28"/>
        <end position="48"/>
    </location>
</feature>
<keyword evidence="7 11" id="KW-0249">Electron transport</keyword>
<evidence type="ECO:0000256" key="6">
    <source>
        <dbReference type="ARBA" id="ARBA00022792"/>
    </source>
</evidence>
<keyword evidence="5 11" id="KW-0812">Transmembrane</keyword>
<evidence type="ECO:0000313" key="13">
    <source>
        <dbReference type="Proteomes" id="UP001218218"/>
    </source>
</evidence>
<sequence>MSYRQDLPPAGGFESVKYKRNLPLRGPGALVILGGVSAVCAFGFWRIGSGNVERRELKRETTWARIHLVPLLLAEGDRAAYREGLRVAAIEAEIMRDVKGWVPRQDVYNNPRYRSPDGL</sequence>
<keyword evidence="8 11" id="KW-1133">Transmembrane helix</keyword>
<evidence type="ECO:0000256" key="7">
    <source>
        <dbReference type="ARBA" id="ARBA00022982"/>
    </source>
</evidence>
<evidence type="ECO:0000256" key="8">
    <source>
        <dbReference type="ARBA" id="ARBA00022989"/>
    </source>
</evidence>
<dbReference type="PANTHER" id="PTHR12966">
    <property type="entry name" value="NADH DEHYDROGENASE UBIQUINONE 1 ALPHA SUBCOMPLEX SUBUNIT 13"/>
    <property type="match status" value="1"/>
</dbReference>
<keyword evidence="10 11" id="KW-0472">Membrane</keyword>
<keyword evidence="4 11" id="KW-0679">Respiratory chain</keyword>
<dbReference type="Proteomes" id="UP001218218">
    <property type="component" value="Unassembled WGS sequence"/>
</dbReference>
<dbReference type="AlphaFoldDB" id="A0AAD7F7E5"/>
<dbReference type="InterPro" id="IPR009346">
    <property type="entry name" value="GRIM-19"/>
</dbReference>
<evidence type="ECO:0000256" key="9">
    <source>
        <dbReference type="ARBA" id="ARBA00023128"/>
    </source>
</evidence>
<keyword evidence="13" id="KW-1185">Reference proteome</keyword>
<keyword evidence="6 11" id="KW-0999">Mitochondrion inner membrane</keyword>
<evidence type="ECO:0000256" key="11">
    <source>
        <dbReference type="RuleBase" id="RU368034"/>
    </source>
</evidence>
<dbReference type="GO" id="GO:0005743">
    <property type="term" value="C:mitochondrial inner membrane"/>
    <property type="evidence" value="ECO:0007669"/>
    <property type="project" value="UniProtKB-SubCell"/>
</dbReference>
<organism evidence="12 13">
    <name type="scientific">Mycena albidolilacea</name>
    <dbReference type="NCBI Taxonomy" id="1033008"/>
    <lineage>
        <taxon>Eukaryota</taxon>
        <taxon>Fungi</taxon>
        <taxon>Dikarya</taxon>
        <taxon>Basidiomycota</taxon>
        <taxon>Agaricomycotina</taxon>
        <taxon>Agaricomycetes</taxon>
        <taxon>Agaricomycetidae</taxon>
        <taxon>Agaricales</taxon>
        <taxon>Marasmiineae</taxon>
        <taxon>Mycenaceae</taxon>
        <taxon>Mycena</taxon>
    </lineage>
</organism>
<evidence type="ECO:0000256" key="2">
    <source>
        <dbReference type="ARBA" id="ARBA00007312"/>
    </source>
</evidence>
<comment type="caution">
    <text evidence="12">The sequence shown here is derived from an EMBL/GenBank/DDBJ whole genome shotgun (WGS) entry which is preliminary data.</text>
</comment>